<keyword evidence="4 5" id="KW-0472">Membrane</keyword>
<evidence type="ECO:0000256" key="1">
    <source>
        <dbReference type="ARBA" id="ARBA00004141"/>
    </source>
</evidence>
<dbReference type="Pfam" id="PF01699">
    <property type="entry name" value="Na_Ca_ex"/>
    <property type="match status" value="1"/>
</dbReference>
<keyword evidence="3 5" id="KW-1133">Transmembrane helix</keyword>
<dbReference type="PANTHER" id="PTHR10846:SF8">
    <property type="entry name" value="INNER MEMBRANE PROTEIN YRBG"/>
    <property type="match status" value="1"/>
</dbReference>
<feature type="domain" description="Sodium/calcium exchanger membrane region" evidence="6">
    <location>
        <begin position="2"/>
        <end position="130"/>
    </location>
</feature>
<dbReference type="PANTHER" id="PTHR10846">
    <property type="entry name" value="SODIUM/POTASSIUM/CALCIUM EXCHANGER"/>
    <property type="match status" value="1"/>
</dbReference>
<dbReference type="GO" id="GO:0005886">
    <property type="term" value="C:plasma membrane"/>
    <property type="evidence" value="ECO:0007669"/>
    <property type="project" value="TreeGrafter"/>
</dbReference>
<evidence type="ECO:0000313" key="7">
    <source>
        <dbReference type="EMBL" id="SVD45718.1"/>
    </source>
</evidence>
<feature type="transmembrane region" description="Helical" evidence="5">
    <location>
        <begin position="56"/>
        <end position="80"/>
    </location>
</feature>
<keyword evidence="2 5" id="KW-0812">Transmembrane</keyword>
<evidence type="ECO:0000256" key="5">
    <source>
        <dbReference type="SAM" id="Phobius"/>
    </source>
</evidence>
<dbReference type="GO" id="GO:0008273">
    <property type="term" value="F:calcium, potassium:sodium antiporter activity"/>
    <property type="evidence" value="ECO:0007669"/>
    <property type="project" value="TreeGrafter"/>
</dbReference>
<dbReference type="InterPro" id="IPR044880">
    <property type="entry name" value="NCX_ion-bd_dom_sf"/>
</dbReference>
<protein>
    <recommendedName>
        <fullName evidence="6">Sodium/calcium exchanger membrane region domain-containing protein</fullName>
    </recommendedName>
</protein>
<name>A0A382VIH2_9ZZZZ</name>
<dbReference type="InterPro" id="IPR004837">
    <property type="entry name" value="NaCa_Exmemb"/>
</dbReference>
<proteinExistence type="predicted"/>
<feature type="transmembrane region" description="Helical" evidence="5">
    <location>
        <begin position="147"/>
        <end position="167"/>
    </location>
</feature>
<dbReference type="InterPro" id="IPR004481">
    <property type="entry name" value="K/Na/Ca-exchanger"/>
</dbReference>
<evidence type="ECO:0000259" key="6">
    <source>
        <dbReference type="Pfam" id="PF01699"/>
    </source>
</evidence>
<feature type="transmembrane region" description="Helical" evidence="5">
    <location>
        <begin position="92"/>
        <end position="111"/>
    </location>
</feature>
<dbReference type="Gene3D" id="1.20.1420.30">
    <property type="entry name" value="NCX, central ion-binding region"/>
    <property type="match status" value="1"/>
</dbReference>
<gene>
    <name evidence="7" type="ORF">METZ01_LOCUS398572</name>
</gene>
<reference evidence="7" key="1">
    <citation type="submission" date="2018-05" db="EMBL/GenBank/DDBJ databases">
        <authorList>
            <person name="Lanie J.A."/>
            <person name="Ng W.-L."/>
            <person name="Kazmierczak K.M."/>
            <person name="Andrzejewski T.M."/>
            <person name="Davidsen T.M."/>
            <person name="Wayne K.J."/>
            <person name="Tettelin H."/>
            <person name="Glass J.I."/>
            <person name="Rusch D."/>
            <person name="Podicherti R."/>
            <person name="Tsui H.-C.T."/>
            <person name="Winkler M.E."/>
        </authorList>
    </citation>
    <scope>NUCLEOTIDE SEQUENCE</scope>
</reference>
<feature type="transmembrane region" description="Helical" evidence="5">
    <location>
        <begin position="16"/>
        <end position="36"/>
    </location>
</feature>
<evidence type="ECO:0000256" key="3">
    <source>
        <dbReference type="ARBA" id="ARBA00022989"/>
    </source>
</evidence>
<sequence>MLIYFSAELIIRYGKVIAVSIGVSKYIIGLTLIAFGTSFPEFVVSINASIMQESGIVFGNIIGSNIANISLVLALCATIRSITTDNVTREDLIFFLISGSLGFIFSLDGVINQFEGFILLLGFICYCFFIKRNISKKQSNEKKSSKYSFDIYLIIIIICSFFILIVGS</sequence>
<dbReference type="EMBL" id="UINC01151861">
    <property type="protein sequence ID" value="SVD45718.1"/>
    <property type="molecule type" value="Genomic_DNA"/>
</dbReference>
<feature type="non-terminal residue" evidence="7">
    <location>
        <position position="168"/>
    </location>
</feature>
<evidence type="ECO:0000256" key="4">
    <source>
        <dbReference type="ARBA" id="ARBA00023136"/>
    </source>
</evidence>
<dbReference type="GO" id="GO:0006874">
    <property type="term" value="P:intracellular calcium ion homeostasis"/>
    <property type="evidence" value="ECO:0007669"/>
    <property type="project" value="TreeGrafter"/>
</dbReference>
<dbReference type="GO" id="GO:0005262">
    <property type="term" value="F:calcium channel activity"/>
    <property type="evidence" value="ECO:0007669"/>
    <property type="project" value="TreeGrafter"/>
</dbReference>
<evidence type="ECO:0000256" key="2">
    <source>
        <dbReference type="ARBA" id="ARBA00022692"/>
    </source>
</evidence>
<accession>A0A382VIH2</accession>
<feature type="transmembrane region" description="Helical" evidence="5">
    <location>
        <begin position="117"/>
        <end position="135"/>
    </location>
</feature>
<organism evidence="7">
    <name type="scientific">marine metagenome</name>
    <dbReference type="NCBI Taxonomy" id="408172"/>
    <lineage>
        <taxon>unclassified sequences</taxon>
        <taxon>metagenomes</taxon>
        <taxon>ecological metagenomes</taxon>
    </lineage>
</organism>
<comment type="subcellular location">
    <subcellularLocation>
        <location evidence="1">Membrane</location>
        <topology evidence="1">Multi-pass membrane protein</topology>
    </subcellularLocation>
</comment>
<dbReference type="AlphaFoldDB" id="A0A382VIH2"/>